<keyword evidence="1" id="KW-0472">Membrane</keyword>
<protein>
    <recommendedName>
        <fullName evidence="4">SMODS and SLOG-associating 2TM effector domain-containing protein</fullName>
    </recommendedName>
</protein>
<evidence type="ECO:0000313" key="2">
    <source>
        <dbReference type="EMBL" id="CUN53678.1"/>
    </source>
</evidence>
<dbReference type="RefSeq" id="WP_055262811.1">
    <property type="nucleotide sequence ID" value="NZ_CABIXQ010000001.1"/>
</dbReference>
<proteinExistence type="predicted"/>
<sequence>MASKGEKAKSKKTIEAKNTVDSKKEDNVRIVFEYSKERYNYMIKQKEHIDRNSIYLLLIISISALFLIFNGVGLLYDNTELVISDYLYIGTFVVLILDILILVASLKNTFIKKKVFRYLFKKIYKIDIYKDLELKDKIDDAVKSKEKSYKRKLTRDEKKRVARKTIRESCCYREMDDPVEIMKISKRRYSEKTDKFYEYLIKLISPRINEGNVINKIKQICFNISLGLFIISMILIFINTIVYIYLPI</sequence>
<keyword evidence="1" id="KW-1133">Transmembrane helix</keyword>
<organism evidence="2 3">
    <name type="scientific">Clostridium disporicum</name>
    <dbReference type="NCBI Taxonomy" id="84024"/>
    <lineage>
        <taxon>Bacteria</taxon>
        <taxon>Bacillati</taxon>
        <taxon>Bacillota</taxon>
        <taxon>Clostridia</taxon>
        <taxon>Eubacteriales</taxon>
        <taxon>Clostridiaceae</taxon>
        <taxon>Clostridium</taxon>
    </lineage>
</organism>
<feature type="transmembrane region" description="Helical" evidence="1">
    <location>
        <begin position="226"/>
        <end position="246"/>
    </location>
</feature>
<reference evidence="2 3" key="1">
    <citation type="submission" date="2015-09" db="EMBL/GenBank/DDBJ databases">
        <authorList>
            <consortium name="Pathogen Informatics"/>
        </authorList>
    </citation>
    <scope>NUCLEOTIDE SEQUENCE [LARGE SCALE GENOMIC DNA]</scope>
    <source>
        <strain evidence="2 3">2789STDY5834856</strain>
    </source>
</reference>
<dbReference type="AlphaFoldDB" id="A0A173XTJ3"/>
<dbReference type="EMBL" id="CYZX01000001">
    <property type="protein sequence ID" value="CUN53678.1"/>
    <property type="molecule type" value="Genomic_DNA"/>
</dbReference>
<feature type="transmembrane region" description="Helical" evidence="1">
    <location>
        <begin position="86"/>
        <end position="106"/>
    </location>
</feature>
<evidence type="ECO:0000313" key="3">
    <source>
        <dbReference type="Proteomes" id="UP000095594"/>
    </source>
</evidence>
<dbReference type="Proteomes" id="UP000095594">
    <property type="component" value="Unassembled WGS sequence"/>
</dbReference>
<name>A0A173XTJ3_9CLOT</name>
<evidence type="ECO:0008006" key="4">
    <source>
        <dbReference type="Google" id="ProtNLM"/>
    </source>
</evidence>
<accession>A0A173XTJ3</accession>
<gene>
    <name evidence="2" type="ORF">ERS852471_00090</name>
</gene>
<feature type="transmembrane region" description="Helical" evidence="1">
    <location>
        <begin position="54"/>
        <end position="74"/>
    </location>
</feature>
<dbReference type="OrthoDB" id="10007493at2"/>
<keyword evidence="1" id="KW-0812">Transmembrane</keyword>
<evidence type="ECO:0000256" key="1">
    <source>
        <dbReference type="SAM" id="Phobius"/>
    </source>
</evidence>